<evidence type="ECO:0000256" key="4">
    <source>
        <dbReference type="ARBA" id="ARBA00023125"/>
    </source>
</evidence>
<feature type="domain" description="THAP-type" evidence="7">
    <location>
        <begin position="1"/>
        <end position="84"/>
    </location>
</feature>
<dbReference type="InterPro" id="IPR038441">
    <property type="entry name" value="THAP_Znf_sf"/>
</dbReference>
<dbReference type="Gene3D" id="6.20.210.20">
    <property type="entry name" value="THAP domain"/>
    <property type="match status" value="1"/>
</dbReference>
<dbReference type="SUPFAM" id="SSF57716">
    <property type="entry name" value="Glucocorticoid receptor-like (DNA-binding domain)"/>
    <property type="match status" value="1"/>
</dbReference>
<feature type="compositionally biased region" description="Low complexity" evidence="6">
    <location>
        <begin position="135"/>
        <end position="151"/>
    </location>
</feature>
<dbReference type="InterPro" id="IPR006612">
    <property type="entry name" value="THAP_Znf"/>
</dbReference>
<organism evidence="8">
    <name type="scientific">Scylla olivacea</name>
    <name type="common">Orange mud crab</name>
    <name type="synonym">Cancer olivacea</name>
    <dbReference type="NCBI Taxonomy" id="85551"/>
    <lineage>
        <taxon>Eukaryota</taxon>
        <taxon>Metazoa</taxon>
        <taxon>Ecdysozoa</taxon>
        <taxon>Arthropoda</taxon>
        <taxon>Crustacea</taxon>
        <taxon>Multicrustacea</taxon>
        <taxon>Malacostraca</taxon>
        <taxon>Eumalacostraca</taxon>
        <taxon>Eucarida</taxon>
        <taxon>Decapoda</taxon>
        <taxon>Pleocyemata</taxon>
        <taxon>Brachyura</taxon>
        <taxon>Eubrachyura</taxon>
        <taxon>Portunoidea</taxon>
        <taxon>Portunidae</taxon>
        <taxon>Portuninae</taxon>
        <taxon>Scylla</taxon>
    </lineage>
</organism>
<reference evidence="8" key="1">
    <citation type="submission" date="2015-09" db="EMBL/GenBank/DDBJ databases">
        <title>Scylla olivacea transcriptome.</title>
        <authorList>
            <person name="Ikhwanuddin M."/>
        </authorList>
    </citation>
    <scope>NUCLEOTIDE SEQUENCE</scope>
</reference>
<protein>
    <recommendedName>
        <fullName evidence="7">THAP-type domain-containing protein</fullName>
    </recommendedName>
</protein>
<sequence length="166" mass="18505">MQYTKTKTAGLGIKYFKFPKEKNRRQQRIQACSRGDVFSVDNAVICSMHFTSSDYKDDLKHRLLGTEAPKSYRPLTDTAVPSLNLPQGKSERVRCSERSARTEKRGHKRTVHEILSEAEYESRIGRGNNSDALPASATEKSTKATSSGETSLQDVLADPANVINLK</sequence>
<dbReference type="Pfam" id="PF05485">
    <property type="entry name" value="THAP"/>
    <property type="match status" value="1"/>
</dbReference>
<name>A0A0P4W367_SCYOL</name>
<evidence type="ECO:0000256" key="2">
    <source>
        <dbReference type="ARBA" id="ARBA00022771"/>
    </source>
</evidence>
<keyword evidence="3" id="KW-0862">Zinc</keyword>
<keyword evidence="1" id="KW-0479">Metal-binding</keyword>
<accession>A0A0P4W367</accession>
<feature type="region of interest" description="Disordered" evidence="6">
    <location>
        <begin position="72"/>
        <end position="166"/>
    </location>
</feature>
<feature type="compositionally biased region" description="Basic and acidic residues" evidence="6">
    <location>
        <begin position="89"/>
        <end position="103"/>
    </location>
</feature>
<evidence type="ECO:0000256" key="3">
    <source>
        <dbReference type="ARBA" id="ARBA00022833"/>
    </source>
</evidence>
<dbReference type="GO" id="GO:0043565">
    <property type="term" value="F:sequence-specific DNA binding"/>
    <property type="evidence" value="ECO:0007669"/>
    <property type="project" value="InterPro"/>
</dbReference>
<dbReference type="PANTHER" id="PTHR46600:SF11">
    <property type="entry name" value="THAP DOMAIN-CONTAINING PROTEIN 10"/>
    <property type="match status" value="1"/>
</dbReference>
<evidence type="ECO:0000256" key="6">
    <source>
        <dbReference type="SAM" id="MobiDB-lite"/>
    </source>
</evidence>
<dbReference type="AlphaFoldDB" id="A0A0P4W367"/>
<feature type="compositionally biased region" description="Basic and acidic residues" evidence="6">
    <location>
        <begin position="111"/>
        <end position="124"/>
    </location>
</feature>
<evidence type="ECO:0000259" key="7">
    <source>
        <dbReference type="PROSITE" id="PS50950"/>
    </source>
</evidence>
<proteinExistence type="predicted"/>
<dbReference type="GO" id="GO:0008270">
    <property type="term" value="F:zinc ion binding"/>
    <property type="evidence" value="ECO:0007669"/>
    <property type="project" value="UniProtKB-KW"/>
</dbReference>
<evidence type="ECO:0000313" key="8">
    <source>
        <dbReference type="EMBL" id="JAI57559.1"/>
    </source>
</evidence>
<keyword evidence="4 5" id="KW-0238">DNA-binding</keyword>
<dbReference type="EMBL" id="GDRN01106523">
    <property type="protein sequence ID" value="JAI57559.1"/>
    <property type="molecule type" value="Transcribed_RNA"/>
</dbReference>
<dbReference type="PANTHER" id="PTHR46600">
    <property type="entry name" value="THAP DOMAIN-CONTAINING"/>
    <property type="match status" value="1"/>
</dbReference>
<dbReference type="SMART" id="SM00692">
    <property type="entry name" value="DM3"/>
    <property type="match status" value="1"/>
</dbReference>
<dbReference type="InterPro" id="IPR026516">
    <property type="entry name" value="THAP1/10"/>
</dbReference>
<keyword evidence="2 5" id="KW-0863">Zinc-finger</keyword>
<evidence type="ECO:0000256" key="5">
    <source>
        <dbReference type="PROSITE-ProRule" id="PRU00309"/>
    </source>
</evidence>
<dbReference type="PROSITE" id="PS50950">
    <property type="entry name" value="ZF_THAP"/>
    <property type="match status" value="1"/>
</dbReference>
<evidence type="ECO:0000256" key="1">
    <source>
        <dbReference type="ARBA" id="ARBA00022723"/>
    </source>
</evidence>